<dbReference type="GO" id="GO:0016747">
    <property type="term" value="F:acyltransferase activity, transferring groups other than amino-acyl groups"/>
    <property type="evidence" value="ECO:0007669"/>
    <property type="project" value="InterPro"/>
</dbReference>
<reference evidence="2" key="1">
    <citation type="journal article" date="2021" name="PeerJ">
        <title>Extensive microbial diversity within the chicken gut microbiome revealed by metagenomics and culture.</title>
        <authorList>
            <person name="Gilroy R."/>
            <person name="Ravi A."/>
            <person name="Getino M."/>
            <person name="Pursley I."/>
            <person name="Horton D.L."/>
            <person name="Alikhan N.F."/>
            <person name="Baker D."/>
            <person name="Gharbi K."/>
            <person name="Hall N."/>
            <person name="Watson M."/>
            <person name="Adriaenssens E.M."/>
            <person name="Foster-Nyarko E."/>
            <person name="Jarju S."/>
            <person name="Secka A."/>
            <person name="Antonio M."/>
            <person name="Oren A."/>
            <person name="Chaudhuri R.R."/>
            <person name="La Ragione R."/>
            <person name="Hildebrand F."/>
            <person name="Pallen M.J."/>
        </authorList>
    </citation>
    <scope>NUCLEOTIDE SEQUENCE</scope>
    <source>
        <strain evidence="2">ChiSjej1B19-5720</strain>
    </source>
</reference>
<organism evidence="2 3">
    <name type="scientific">Candidatus Blautia faecavium</name>
    <dbReference type="NCBI Taxonomy" id="2838487"/>
    <lineage>
        <taxon>Bacteria</taxon>
        <taxon>Bacillati</taxon>
        <taxon>Bacillota</taxon>
        <taxon>Clostridia</taxon>
        <taxon>Lachnospirales</taxon>
        <taxon>Lachnospiraceae</taxon>
        <taxon>Blautia</taxon>
    </lineage>
</organism>
<evidence type="ECO:0000259" key="1">
    <source>
        <dbReference type="PROSITE" id="PS51186"/>
    </source>
</evidence>
<dbReference type="InterPro" id="IPR016181">
    <property type="entry name" value="Acyl_CoA_acyltransferase"/>
</dbReference>
<comment type="caution">
    <text evidence="2">The sequence shown here is derived from an EMBL/GenBank/DDBJ whole genome shotgun (WGS) entry which is preliminary data.</text>
</comment>
<name>A0A9D2RWB0_9FIRM</name>
<dbReference type="Proteomes" id="UP000823842">
    <property type="component" value="Unassembled WGS sequence"/>
</dbReference>
<dbReference type="InterPro" id="IPR000182">
    <property type="entry name" value="GNAT_dom"/>
</dbReference>
<accession>A0A9D2RWB0</accession>
<feature type="domain" description="N-acetyltransferase" evidence="1">
    <location>
        <begin position="2"/>
        <end position="154"/>
    </location>
</feature>
<evidence type="ECO:0000313" key="2">
    <source>
        <dbReference type="EMBL" id="HJB27615.1"/>
    </source>
</evidence>
<dbReference type="EMBL" id="DWYZ01000054">
    <property type="protein sequence ID" value="HJB27615.1"/>
    <property type="molecule type" value="Genomic_DNA"/>
</dbReference>
<dbReference type="AlphaFoldDB" id="A0A9D2RWB0"/>
<gene>
    <name evidence="2" type="ORF">IAA06_02340</name>
</gene>
<dbReference type="PROSITE" id="PS51186">
    <property type="entry name" value="GNAT"/>
    <property type="match status" value="1"/>
</dbReference>
<dbReference type="Pfam" id="PF13508">
    <property type="entry name" value="Acetyltransf_7"/>
    <property type="match status" value="1"/>
</dbReference>
<dbReference type="Gene3D" id="3.40.630.30">
    <property type="match status" value="1"/>
</dbReference>
<protein>
    <submittedName>
        <fullName evidence="2">N-acetyltransferase</fullName>
    </submittedName>
</protein>
<dbReference type="CDD" id="cd04301">
    <property type="entry name" value="NAT_SF"/>
    <property type="match status" value="1"/>
</dbReference>
<dbReference type="SUPFAM" id="SSF55729">
    <property type="entry name" value="Acyl-CoA N-acyltransferases (Nat)"/>
    <property type="match status" value="1"/>
</dbReference>
<reference evidence="2" key="2">
    <citation type="submission" date="2021-04" db="EMBL/GenBank/DDBJ databases">
        <authorList>
            <person name="Gilroy R."/>
        </authorList>
    </citation>
    <scope>NUCLEOTIDE SEQUENCE</scope>
    <source>
        <strain evidence="2">ChiSjej1B19-5720</strain>
    </source>
</reference>
<proteinExistence type="predicted"/>
<evidence type="ECO:0000313" key="3">
    <source>
        <dbReference type="Proteomes" id="UP000823842"/>
    </source>
</evidence>
<sequence>MTVIRMETQKDHRETENVVREAFWNVYAPGCSEHYLLHQMRECTAYIPELNLVAEDKGKIIGQAITLKAHIKGDDETVHTVLTLGPIAVLPEYQKTGIGAKLIAKTKEIAKALGYPAILLCGSPAYYSKQGFEAAEKYGIRNSENMLMDALQVYGLYEGALESLSGKYYEDSIYEIEENAVKEFDKAFVPKTALSDTPSQKQFLEIASRCRPYKK</sequence>